<proteinExistence type="predicted"/>
<name>A0A2P4UBV7_9ACTN</name>
<accession>A0A2P4UBV7</accession>
<comment type="caution">
    <text evidence="2">The sequence shown here is derived from an EMBL/GenBank/DDBJ whole genome shotgun (WGS) entry which is preliminary data.</text>
</comment>
<evidence type="ECO:0000313" key="3">
    <source>
        <dbReference type="Proteomes" id="UP000242367"/>
    </source>
</evidence>
<dbReference type="Proteomes" id="UP000242367">
    <property type="component" value="Unassembled WGS sequence"/>
</dbReference>
<dbReference type="AlphaFoldDB" id="A0A2P4UBV7"/>
<feature type="region of interest" description="Disordered" evidence="1">
    <location>
        <begin position="301"/>
        <end position="338"/>
    </location>
</feature>
<evidence type="ECO:0000313" key="2">
    <source>
        <dbReference type="EMBL" id="POM22518.1"/>
    </source>
</evidence>
<protein>
    <submittedName>
        <fullName evidence="2">Uncharacterized protein</fullName>
    </submittedName>
</protein>
<dbReference type="EMBL" id="MTBP01000005">
    <property type="protein sequence ID" value="POM22518.1"/>
    <property type="molecule type" value="Genomic_DNA"/>
</dbReference>
<evidence type="ECO:0000256" key="1">
    <source>
        <dbReference type="SAM" id="MobiDB-lite"/>
    </source>
</evidence>
<dbReference type="RefSeq" id="WP_168212261.1">
    <property type="nucleotide sequence ID" value="NZ_MTBP01000005.1"/>
</dbReference>
<gene>
    <name evidence="2" type="ORF">BTM25_54680</name>
</gene>
<organism evidence="2 3">
    <name type="scientific">Actinomadura rubteroloni</name>
    <dbReference type="NCBI Taxonomy" id="1926885"/>
    <lineage>
        <taxon>Bacteria</taxon>
        <taxon>Bacillati</taxon>
        <taxon>Actinomycetota</taxon>
        <taxon>Actinomycetes</taxon>
        <taxon>Streptosporangiales</taxon>
        <taxon>Thermomonosporaceae</taxon>
        <taxon>Actinomadura</taxon>
    </lineage>
</organism>
<keyword evidence="3" id="KW-1185">Reference proteome</keyword>
<reference evidence="2 3" key="1">
    <citation type="journal article" date="2017" name="Chemistry">
        <title>Isolation, Biosynthesis and Chemical Modifications of Rubterolones A-F: Rare Tropolone Alkaloids from Actinomadura sp. 5-2.</title>
        <authorList>
            <person name="Guo H."/>
            <person name="Benndorf R."/>
            <person name="Leichnitz D."/>
            <person name="Klassen J.L."/>
            <person name="Vollmers J."/>
            <person name="Gorls H."/>
            <person name="Steinacker M."/>
            <person name="Weigel C."/>
            <person name="Dahse H.M."/>
            <person name="Kaster A.K."/>
            <person name="de Beer Z.W."/>
            <person name="Poulsen M."/>
            <person name="Beemelmanns C."/>
        </authorList>
    </citation>
    <scope>NUCLEOTIDE SEQUENCE [LARGE SCALE GENOMIC DNA]</scope>
    <source>
        <strain evidence="2 3">5-2</strain>
    </source>
</reference>
<sequence length="338" mass="35017">MDTPTLLTHLQTHDRPLTLPRGGGPRWDDAALHAAARAAAPEPYALLGLAPGVHPWQRARVLLQLLTASQAGLDDPARATLAAAAHLLARAAPPGHVITALLALRRLRANHKHTTRAVLRFVLEHPDADALIAARRAALADCFEHALGTATARGCARRVAAGDTGSDYLRRRLLRFLADPAAALPRVTALYTEPGPPAGAVPLPGAAPVPLDGPVIAPPFDGAVALMLPAGPEPPHVRALRTALAAACPRLRVHHGPADGDDGAVRCGGGERALRGPADADALVPWIIAHAPGGPGWLHRALRARLPGPPPDGAPDEASDGASDGGRAVLTRPRRPPP</sequence>